<name>A0A0L8FR45_OCTBM</name>
<gene>
    <name evidence="2" type="ORF">OCBIM_22010265mg</name>
</gene>
<evidence type="ECO:0000313" key="2">
    <source>
        <dbReference type="EMBL" id="KOF67186.1"/>
    </source>
</evidence>
<keyword evidence="1" id="KW-0472">Membrane</keyword>
<accession>A0A0L8FR45</accession>
<reference evidence="2" key="1">
    <citation type="submission" date="2015-07" db="EMBL/GenBank/DDBJ databases">
        <title>MeaNS - Measles Nucleotide Surveillance Program.</title>
        <authorList>
            <person name="Tran T."/>
            <person name="Druce J."/>
        </authorList>
    </citation>
    <scope>NUCLEOTIDE SEQUENCE</scope>
    <source>
        <strain evidence="2">UCB-OBI-ISO-001</strain>
        <tissue evidence="2">Gonad</tissue>
    </source>
</reference>
<dbReference type="EMBL" id="KQ427339">
    <property type="protein sequence ID" value="KOF67186.1"/>
    <property type="molecule type" value="Genomic_DNA"/>
</dbReference>
<organism evidence="2">
    <name type="scientific">Octopus bimaculoides</name>
    <name type="common">California two-spotted octopus</name>
    <dbReference type="NCBI Taxonomy" id="37653"/>
    <lineage>
        <taxon>Eukaryota</taxon>
        <taxon>Metazoa</taxon>
        <taxon>Spiralia</taxon>
        <taxon>Lophotrochozoa</taxon>
        <taxon>Mollusca</taxon>
        <taxon>Cephalopoda</taxon>
        <taxon>Coleoidea</taxon>
        <taxon>Octopodiformes</taxon>
        <taxon>Octopoda</taxon>
        <taxon>Incirrata</taxon>
        <taxon>Octopodidae</taxon>
        <taxon>Octopus</taxon>
    </lineage>
</organism>
<protein>
    <submittedName>
        <fullName evidence="2">Uncharacterized protein</fullName>
    </submittedName>
</protein>
<evidence type="ECO:0000256" key="1">
    <source>
        <dbReference type="SAM" id="Phobius"/>
    </source>
</evidence>
<dbReference type="AlphaFoldDB" id="A0A0L8FR45"/>
<keyword evidence="1" id="KW-1133">Transmembrane helix</keyword>
<proteinExistence type="predicted"/>
<keyword evidence="1" id="KW-0812">Transmembrane</keyword>
<sequence length="65" mass="7964">MYETNFKKVGRDCPHYYICKRNAYLFLSLSQCTKFMFWIIIPTPILWCLFYHLYQIKKKANLTNC</sequence>
<feature type="transmembrane region" description="Helical" evidence="1">
    <location>
        <begin position="35"/>
        <end position="54"/>
    </location>
</feature>